<dbReference type="PROSITE" id="PS51279">
    <property type="entry name" value="BCNT_C"/>
    <property type="match status" value="1"/>
</dbReference>
<feature type="compositionally biased region" description="Acidic residues" evidence="3">
    <location>
        <begin position="8"/>
        <end position="17"/>
    </location>
</feature>
<evidence type="ECO:0000313" key="5">
    <source>
        <dbReference type="EMBL" id="GFG33009.1"/>
    </source>
</evidence>
<dbReference type="Proteomes" id="UP000502823">
    <property type="component" value="Unassembled WGS sequence"/>
</dbReference>
<evidence type="ECO:0000256" key="2">
    <source>
        <dbReference type="ARBA" id="ARBA00030244"/>
    </source>
</evidence>
<protein>
    <recommendedName>
        <fullName evidence="1">Craniofacial development protein 1</fullName>
    </recommendedName>
    <alternativeName>
        <fullName evidence="2">Bucentaur</fullName>
    </alternativeName>
</protein>
<feature type="domain" description="BCNT-C" evidence="4">
    <location>
        <begin position="202"/>
        <end position="282"/>
    </location>
</feature>
<feature type="compositionally biased region" description="Acidic residues" evidence="3">
    <location>
        <begin position="28"/>
        <end position="49"/>
    </location>
</feature>
<dbReference type="PANTHER" id="PTHR48407">
    <property type="entry name" value="CRANIOFACIAL DEVELOPMENT PROTEIN 1"/>
    <property type="match status" value="1"/>
</dbReference>
<sequence length="283" mass="31732">MDERELPSDSDESDEDYVPSGAESNAPSEEESEGDDENYQEQSDTEESAESGKRKLRSAHGKKKKKVKTGRKRVQRAVMEPETEEVTSQEQEVRTEEEEKKRADSLWSDFLKDTGSSVNHSKSAITNGNEKESPAAKIELQKTDQKENKVTITKVFEFAGEEVRVTKEVPSDSAEARLSAKGTPASPAVSHGVGRGRGRGGSGGLKGLSSVLGQLGKKSKLGTLEKSKLDWDRYKKDEGIEEELQKYNKGRDGFLDRQDFLQRTDLRQFEIEKELRMSRRSNR</sequence>
<accession>A0A6L2PKD8</accession>
<reference evidence="6" key="1">
    <citation type="submission" date="2020-01" db="EMBL/GenBank/DDBJ databases">
        <title>Draft genome sequence of the Termite Coptotermes fromosanus.</title>
        <authorList>
            <person name="Itakura S."/>
            <person name="Yosikawa Y."/>
            <person name="Umezawa K."/>
        </authorList>
    </citation>
    <scope>NUCLEOTIDE SEQUENCE [LARGE SCALE GENOMIC DNA]</scope>
</reference>
<comment type="caution">
    <text evidence="5">The sequence shown here is derived from an EMBL/GenBank/DDBJ whole genome shotgun (WGS) entry which is preliminary data.</text>
</comment>
<dbReference type="GO" id="GO:0000812">
    <property type="term" value="C:Swr1 complex"/>
    <property type="evidence" value="ECO:0007669"/>
    <property type="project" value="TreeGrafter"/>
</dbReference>
<organism evidence="5 6">
    <name type="scientific">Coptotermes formosanus</name>
    <name type="common">Formosan subterranean termite</name>
    <dbReference type="NCBI Taxonomy" id="36987"/>
    <lineage>
        <taxon>Eukaryota</taxon>
        <taxon>Metazoa</taxon>
        <taxon>Ecdysozoa</taxon>
        <taxon>Arthropoda</taxon>
        <taxon>Hexapoda</taxon>
        <taxon>Insecta</taxon>
        <taxon>Pterygota</taxon>
        <taxon>Neoptera</taxon>
        <taxon>Polyneoptera</taxon>
        <taxon>Dictyoptera</taxon>
        <taxon>Blattodea</taxon>
        <taxon>Blattoidea</taxon>
        <taxon>Termitoidae</taxon>
        <taxon>Rhinotermitidae</taxon>
        <taxon>Coptotermes</taxon>
    </lineage>
</organism>
<feature type="region of interest" description="Disordered" evidence="3">
    <location>
        <begin position="1"/>
        <end position="144"/>
    </location>
</feature>
<dbReference type="PANTHER" id="PTHR48407:SF1">
    <property type="entry name" value="CRANIOFACIAL DEVELOPMENT PROTEIN 1"/>
    <property type="match status" value="1"/>
</dbReference>
<proteinExistence type="predicted"/>
<dbReference type="Pfam" id="PF07572">
    <property type="entry name" value="BCNT"/>
    <property type="match status" value="1"/>
</dbReference>
<gene>
    <name evidence="5" type="ORF">Cfor_09892</name>
</gene>
<evidence type="ECO:0000313" key="6">
    <source>
        <dbReference type="Proteomes" id="UP000502823"/>
    </source>
</evidence>
<feature type="compositionally biased region" description="Basic residues" evidence="3">
    <location>
        <begin position="54"/>
        <end position="75"/>
    </location>
</feature>
<feature type="compositionally biased region" description="Basic and acidic residues" evidence="3">
    <location>
        <begin position="129"/>
        <end position="144"/>
    </location>
</feature>
<dbReference type="FunCoup" id="A0A6L2PKD8">
    <property type="interactions" value="1480"/>
</dbReference>
<evidence type="ECO:0000256" key="3">
    <source>
        <dbReference type="SAM" id="MobiDB-lite"/>
    </source>
</evidence>
<feature type="region of interest" description="Disordered" evidence="3">
    <location>
        <begin position="167"/>
        <end position="209"/>
    </location>
</feature>
<dbReference type="InterPro" id="IPR011421">
    <property type="entry name" value="BCNT-C"/>
</dbReference>
<feature type="compositionally biased region" description="Polar residues" evidence="3">
    <location>
        <begin position="114"/>
        <end position="128"/>
    </location>
</feature>
<dbReference type="OrthoDB" id="445677at2759"/>
<dbReference type="InParanoid" id="A0A6L2PKD8"/>
<dbReference type="AlphaFoldDB" id="A0A6L2PKD8"/>
<dbReference type="InterPro" id="IPR027124">
    <property type="entry name" value="Swc5/CFDP1/2"/>
</dbReference>
<keyword evidence="6" id="KW-1185">Reference proteome</keyword>
<evidence type="ECO:0000256" key="1">
    <source>
        <dbReference type="ARBA" id="ARBA00019033"/>
    </source>
</evidence>
<evidence type="ECO:0000259" key="4">
    <source>
        <dbReference type="PROSITE" id="PS51279"/>
    </source>
</evidence>
<dbReference type="EMBL" id="BLKM01004979">
    <property type="protein sequence ID" value="GFG33009.1"/>
    <property type="molecule type" value="Genomic_DNA"/>
</dbReference>
<feature type="compositionally biased region" description="Gly residues" evidence="3">
    <location>
        <begin position="193"/>
        <end position="206"/>
    </location>
</feature>
<feature type="compositionally biased region" description="Basic and acidic residues" evidence="3">
    <location>
        <begin position="91"/>
        <end position="104"/>
    </location>
</feature>
<name>A0A6L2PKD8_COPFO</name>